<keyword evidence="3" id="KW-0238">DNA-binding</keyword>
<dbReference type="Gene3D" id="1.10.10.10">
    <property type="entry name" value="Winged helix-like DNA-binding domain superfamily/Winged helix DNA-binding domain"/>
    <property type="match status" value="1"/>
</dbReference>
<dbReference type="Proteomes" id="UP001500842">
    <property type="component" value="Unassembled WGS sequence"/>
</dbReference>
<organism evidence="6 7">
    <name type="scientific">Nocardioides humi</name>
    <dbReference type="NCBI Taxonomy" id="449461"/>
    <lineage>
        <taxon>Bacteria</taxon>
        <taxon>Bacillati</taxon>
        <taxon>Actinomycetota</taxon>
        <taxon>Actinomycetes</taxon>
        <taxon>Propionibacteriales</taxon>
        <taxon>Nocardioidaceae</taxon>
        <taxon>Nocardioides</taxon>
    </lineage>
</organism>
<evidence type="ECO:0000256" key="1">
    <source>
        <dbReference type="ARBA" id="ARBA00009437"/>
    </source>
</evidence>
<dbReference type="SUPFAM" id="SSF46785">
    <property type="entry name" value="Winged helix' DNA-binding domain"/>
    <property type="match status" value="1"/>
</dbReference>
<keyword evidence="7" id="KW-1185">Reference proteome</keyword>
<comment type="caution">
    <text evidence="6">The sequence shown here is derived from an EMBL/GenBank/DDBJ whole genome shotgun (WGS) entry which is preliminary data.</text>
</comment>
<accession>A0ABN2A7R8</accession>
<protein>
    <submittedName>
        <fullName evidence="6">Selenium metabolism-associated LysR family transcriptional regulator</fullName>
    </submittedName>
</protein>
<dbReference type="Gene3D" id="3.40.190.290">
    <property type="match status" value="1"/>
</dbReference>
<evidence type="ECO:0000256" key="4">
    <source>
        <dbReference type="ARBA" id="ARBA00023163"/>
    </source>
</evidence>
<feature type="domain" description="HTH lysR-type" evidence="5">
    <location>
        <begin position="7"/>
        <end position="64"/>
    </location>
</feature>
<evidence type="ECO:0000313" key="6">
    <source>
        <dbReference type="EMBL" id="GAA1511747.1"/>
    </source>
</evidence>
<dbReference type="InterPro" id="IPR036388">
    <property type="entry name" value="WH-like_DNA-bd_sf"/>
</dbReference>
<dbReference type="EMBL" id="BAAAOR010000012">
    <property type="protein sequence ID" value="GAA1511747.1"/>
    <property type="molecule type" value="Genomic_DNA"/>
</dbReference>
<comment type="similarity">
    <text evidence="1">Belongs to the LysR transcriptional regulatory family.</text>
</comment>
<dbReference type="InterPro" id="IPR036390">
    <property type="entry name" value="WH_DNA-bd_sf"/>
</dbReference>
<dbReference type="PROSITE" id="PS50931">
    <property type="entry name" value="HTH_LYSR"/>
    <property type="match status" value="1"/>
</dbReference>
<reference evidence="6 7" key="1">
    <citation type="journal article" date="2019" name="Int. J. Syst. Evol. Microbiol.">
        <title>The Global Catalogue of Microorganisms (GCM) 10K type strain sequencing project: providing services to taxonomists for standard genome sequencing and annotation.</title>
        <authorList>
            <consortium name="The Broad Institute Genomics Platform"/>
            <consortium name="The Broad Institute Genome Sequencing Center for Infectious Disease"/>
            <person name="Wu L."/>
            <person name="Ma J."/>
        </authorList>
    </citation>
    <scope>NUCLEOTIDE SEQUENCE [LARGE SCALE GENOMIC DNA]</scope>
    <source>
        <strain evidence="6 7">JCM 14942</strain>
    </source>
</reference>
<gene>
    <name evidence="6" type="ORF">GCM10009788_15250</name>
</gene>
<evidence type="ECO:0000259" key="5">
    <source>
        <dbReference type="PROSITE" id="PS50931"/>
    </source>
</evidence>
<keyword evidence="2" id="KW-0805">Transcription regulation</keyword>
<dbReference type="InterPro" id="IPR000847">
    <property type="entry name" value="LysR_HTH_N"/>
</dbReference>
<evidence type="ECO:0000313" key="7">
    <source>
        <dbReference type="Proteomes" id="UP001500842"/>
    </source>
</evidence>
<dbReference type="Pfam" id="PF03466">
    <property type="entry name" value="LysR_substrate"/>
    <property type="match status" value="1"/>
</dbReference>
<name>A0ABN2A7R8_9ACTN</name>
<evidence type="ECO:0000256" key="3">
    <source>
        <dbReference type="ARBA" id="ARBA00023125"/>
    </source>
</evidence>
<dbReference type="PANTHER" id="PTHR30126">
    <property type="entry name" value="HTH-TYPE TRANSCRIPTIONAL REGULATOR"/>
    <property type="match status" value="1"/>
</dbReference>
<dbReference type="SUPFAM" id="SSF53850">
    <property type="entry name" value="Periplasmic binding protein-like II"/>
    <property type="match status" value="1"/>
</dbReference>
<dbReference type="PANTHER" id="PTHR30126:SF39">
    <property type="entry name" value="HTH-TYPE TRANSCRIPTIONAL REGULATOR CYSL"/>
    <property type="match status" value="1"/>
</dbReference>
<proteinExistence type="inferred from homology"/>
<dbReference type="PRINTS" id="PR00039">
    <property type="entry name" value="HTHLYSR"/>
</dbReference>
<dbReference type="RefSeq" id="WP_141005781.1">
    <property type="nucleotide sequence ID" value="NZ_BAAAOR010000012.1"/>
</dbReference>
<dbReference type="Pfam" id="PF00126">
    <property type="entry name" value="HTH_1"/>
    <property type="match status" value="1"/>
</dbReference>
<sequence length="308" mass="33812">MAIDHRMSLQKLEVFCAVVELGGVHRAADHLFVSQPVVSAHLKSLQQRLDTKLFAREGRRMVLTESGQAVYVWAQEVLSRRTSLARELEDIAAGTSGRAVVAASMSLGNYYLPPVLVDFQREHPDAHLTLLVSDPETALRRTEAGEADFCVVMTDVAIDPELFELTSTGEDDLVLIVRARDALPDEIEAETVSTLPCIVPPSSLAVRRLQDAALSSIGVHSRPMVMELGSVDAIKQAVAAGIGCAFLSRRAVADELTRGVLREVHIRGVELTQPILLVRRRNRHLTRLQQRLMAAVGDRIPHARTGRS</sequence>
<keyword evidence="4" id="KW-0804">Transcription</keyword>
<evidence type="ECO:0000256" key="2">
    <source>
        <dbReference type="ARBA" id="ARBA00023015"/>
    </source>
</evidence>
<dbReference type="InterPro" id="IPR005119">
    <property type="entry name" value="LysR_subst-bd"/>
</dbReference>